<comment type="caution">
    <text evidence="3">The sequence shown here is derived from an EMBL/GenBank/DDBJ whole genome shotgun (WGS) entry which is preliminary data.</text>
</comment>
<protein>
    <submittedName>
        <fullName evidence="3">Pentatricopeptide repeat-containing protein</fullName>
    </submittedName>
</protein>
<dbReference type="PANTHER" id="PTHR47926">
    <property type="entry name" value="PENTATRICOPEPTIDE REPEAT-CONTAINING PROTEIN"/>
    <property type="match status" value="1"/>
</dbReference>
<sequence>MLPKHSFLGTWKRSLWRKSFKFFTTLCQSPQAPHNYIVSTNISITKYCKNGQLDFARNLFDEMPRRTVVSWNTMISGYSKWWKYYAALKLTSIMHSSNIKLNETTFSTTLSVCARSRSVCEGEELHCIVLKSGFEKFELVGSALLYLYASCIDIEGAKRVFEELHGENELLWSLMLVGYVQCNLMSEALDVFNKMSSRDVVAWTTLISGYARSEDGCELALELFRRMRGSGEVEPNGFTLDCVIRACGRLGSLREGRIAHGLLIKYGFEFDHSIASALIEFYCDCEAIDEAKRVYDWMGNVGLNASNSLIGGLIFMGRIVDAEIIFGRLVEKSPVSYNLMIKGYAMSGQVEESEKLFNRMPEKTIVSLNTMISVYSRNGEIDKALKLFEETKGERNPVTWNSMMSGYIHNHRHEEAFKLYVTMHRLSVDHTRSTFSALFHACTCLGSLQLGELLHAHVIKTPFESNAYVGTSLVDMYSKCGSIPNAQKSFCSISSPNVAAWTALINGYAHHGLGSKAILLFEEMLKLGVVPNGATFVGILSACVRAGLVDEGMKFFHLMQKCYGVTPTLEHYACVVDLLGRSGYLQEAEEFIKAMPIEADGVVWGALLSACWFWTKMELIGRHSFLGTWKRSLWRKSFKFFTTLCQSPQAPHNYIVSTNISITKYCKNGQLDFARNLFDEMPRRTVVSWNTMISGYSKWWKYYAALKLTSIMHSSNIKLNETTFSTTLSVCARSRSVCEGEELHCIVLKSGFEKFELVGSALLYLYASCIDIEGAKRVFEELHGENELLWSLMLVGYVQCNLMSEALDVFNKMSSRDVVAWTTLISGYARSEDGCELALELFRRMRGSGEVEPNGFTLDCVIRACGRLGSLREGRIAHGLLIKYGFEFDHSIASALIEFYCDCEAIDEAKRVYDWMGNVGLNASNSLIGGLIFMGRIVDAEIIFGRLVEKSPVSYNLMIKGYAMSGQVEESEKLFNRMPEKTIVSLNTMISVYSRNGEIDKALKLFEETKGERNPVTWNSMMSGYIHNHRHEEAFKLYVTMHRLSVDHTRSTFSALFHACTCLGSLQLGELLHAHVIKTPFESNAYVGTSLVDMYSKCGSIPNAQKSFCSISSPNVAAWTALINGYAHHGLGSKAILLFEEMLKLGVVPNGATFVGILSACVRAGLVDEGMKFFHLMQKCYGVTPTLEHYACVVDLLGRSGYLQEAEEFIKAMPIEADGVVWGALLSACWFWTKMELIGRVAEKIFNLDPKAVSAHVILSNMHSILGKWGEKMNVRKRLRSLGIKKAPGCSWIELESNVHVFTVEDRTHPHCNAIYATLEHLTSNINSLVQYDFILVLHQ</sequence>
<dbReference type="Pfam" id="PF01535">
    <property type="entry name" value="PPR"/>
    <property type="match status" value="10"/>
</dbReference>
<dbReference type="InterPro" id="IPR046848">
    <property type="entry name" value="E_motif"/>
</dbReference>
<dbReference type="GO" id="GO:0003723">
    <property type="term" value="F:RNA binding"/>
    <property type="evidence" value="ECO:0007669"/>
    <property type="project" value="InterPro"/>
</dbReference>
<dbReference type="Gene3D" id="1.25.40.10">
    <property type="entry name" value="Tetratricopeptide repeat domain"/>
    <property type="match status" value="10"/>
</dbReference>
<reference evidence="3 4" key="1">
    <citation type="journal article" date="2018" name="Sci. Data">
        <title>The draft genome sequence of cork oak.</title>
        <authorList>
            <person name="Ramos A.M."/>
            <person name="Usie A."/>
            <person name="Barbosa P."/>
            <person name="Barros P.M."/>
            <person name="Capote T."/>
            <person name="Chaves I."/>
            <person name="Simoes F."/>
            <person name="Abreu I."/>
            <person name="Carrasquinho I."/>
            <person name="Faro C."/>
            <person name="Guimaraes J.B."/>
            <person name="Mendonca D."/>
            <person name="Nobrega F."/>
            <person name="Rodrigues L."/>
            <person name="Saibo N.J.M."/>
            <person name="Varela M.C."/>
            <person name="Egas C."/>
            <person name="Matos J."/>
            <person name="Miguel C.M."/>
            <person name="Oliveira M.M."/>
            <person name="Ricardo C.P."/>
            <person name="Goncalves S."/>
        </authorList>
    </citation>
    <scope>NUCLEOTIDE SEQUENCE [LARGE SCALE GENOMIC DNA]</scope>
    <source>
        <strain evidence="4">cv. HL8</strain>
    </source>
</reference>
<feature type="repeat" description="PPR" evidence="2">
    <location>
        <begin position="1115"/>
        <end position="1149"/>
    </location>
</feature>
<dbReference type="InterPro" id="IPR002885">
    <property type="entry name" value="PPR_rpt"/>
</dbReference>
<dbReference type="Proteomes" id="UP000237347">
    <property type="component" value="Unassembled WGS sequence"/>
</dbReference>
<feature type="repeat" description="PPR" evidence="2">
    <location>
        <begin position="168"/>
        <end position="198"/>
    </location>
</feature>
<dbReference type="InterPro" id="IPR011990">
    <property type="entry name" value="TPR-like_helical_dom_sf"/>
</dbReference>
<dbReference type="Pfam" id="PF13041">
    <property type="entry name" value="PPR_2"/>
    <property type="match status" value="6"/>
</dbReference>
<feature type="repeat" description="PPR" evidence="2">
    <location>
        <begin position="333"/>
        <end position="367"/>
    </location>
</feature>
<feature type="repeat" description="PPR" evidence="2">
    <location>
        <begin position="396"/>
        <end position="430"/>
    </location>
</feature>
<accession>A0AAW0KYZ3</accession>
<dbReference type="PROSITE" id="PS51375">
    <property type="entry name" value="PPR"/>
    <property type="match status" value="12"/>
</dbReference>
<feature type="repeat" description="PPR" evidence="2">
    <location>
        <begin position="654"/>
        <end position="688"/>
    </location>
</feature>
<feature type="repeat" description="PPR" evidence="2">
    <location>
        <begin position="786"/>
        <end position="816"/>
    </location>
</feature>
<proteinExistence type="predicted"/>
<dbReference type="FunFam" id="1.25.40.10:FF:000090">
    <property type="entry name" value="Pentatricopeptide repeat-containing protein, chloroplastic"/>
    <property type="match status" value="2"/>
</dbReference>
<feature type="repeat" description="PPR" evidence="2">
    <location>
        <begin position="497"/>
        <end position="531"/>
    </location>
</feature>
<dbReference type="PANTHER" id="PTHR47926:SF347">
    <property type="entry name" value="PENTATRICOPEPTIDE REPEAT-CONTAINING PROTEIN"/>
    <property type="match status" value="1"/>
</dbReference>
<evidence type="ECO:0000256" key="1">
    <source>
        <dbReference type="ARBA" id="ARBA00022737"/>
    </source>
</evidence>
<dbReference type="InterPro" id="IPR046960">
    <property type="entry name" value="PPR_At4g14850-like_plant"/>
</dbReference>
<feature type="repeat" description="PPR" evidence="2">
    <location>
        <begin position="951"/>
        <end position="985"/>
    </location>
</feature>
<name>A0AAW0KYZ3_QUESU</name>
<organism evidence="3 4">
    <name type="scientific">Quercus suber</name>
    <name type="common">Cork oak</name>
    <dbReference type="NCBI Taxonomy" id="58331"/>
    <lineage>
        <taxon>Eukaryota</taxon>
        <taxon>Viridiplantae</taxon>
        <taxon>Streptophyta</taxon>
        <taxon>Embryophyta</taxon>
        <taxon>Tracheophyta</taxon>
        <taxon>Spermatophyta</taxon>
        <taxon>Magnoliopsida</taxon>
        <taxon>eudicotyledons</taxon>
        <taxon>Gunneridae</taxon>
        <taxon>Pentapetalae</taxon>
        <taxon>rosids</taxon>
        <taxon>fabids</taxon>
        <taxon>Fagales</taxon>
        <taxon>Fagaceae</taxon>
        <taxon>Quercus</taxon>
    </lineage>
</organism>
<keyword evidence="1" id="KW-0677">Repeat</keyword>
<dbReference type="SUPFAM" id="SSF48452">
    <property type="entry name" value="TPR-like"/>
    <property type="match status" value="1"/>
</dbReference>
<evidence type="ECO:0000256" key="2">
    <source>
        <dbReference type="PROSITE-ProRule" id="PRU00708"/>
    </source>
</evidence>
<dbReference type="Pfam" id="PF20431">
    <property type="entry name" value="E_motif"/>
    <property type="match status" value="1"/>
</dbReference>
<feature type="repeat" description="PPR" evidence="2">
    <location>
        <begin position="817"/>
        <end position="852"/>
    </location>
</feature>
<keyword evidence="4" id="KW-1185">Reference proteome</keyword>
<feature type="repeat" description="PPR" evidence="2">
    <location>
        <begin position="199"/>
        <end position="234"/>
    </location>
</feature>
<evidence type="ECO:0000313" key="4">
    <source>
        <dbReference type="Proteomes" id="UP000237347"/>
    </source>
</evidence>
<dbReference type="EMBL" id="PKMF04000202">
    <property type="protein sequence ID" value="KAK7843493.1"/>
    <property type="molecule type" value="Genomic_DNA"/>
</dbReference>
<evidence type="ECO:0000313" key="3">
    <source>
        <dbReference type="EMBL" id="KAK7843493.1"/>
    </source>
</evidence>
<gene>
    <name evidence="3" type="primary">PCMP-E88_5</name>
    <name evidence="3" type="ORF">CFP56_012424</name>
</gene>
<feature type="repeat" description="PPR" evidence="2">
    <location>
        <begin position="36"/>
        <end position="70"/>
    </location>
</feature>
<feature type="repeat" description="PPR" evidence="2">
    <location>
        <begin position="1014"/>
        <end position="1048"/>
    </location>
</feature>
<dbReference type="NCBIfam" id="TIGR00756">
    <property type="entry name" value="PPR"/>
    <property type="match status" value="14"/>
</dbReference>
<dbReference type="GO" id="GO:0009451">
    <property type="term" value="P:RNA modification"/>
    <property type="evidence" value="ECO:0007669"/>
    <property type="project" value="InterPro"/>
</dbReference>